<proteinExistence type="predicted"/>
<reference evidence="1 2" key="1">
    <citation type="journal article" date="2018" name="Environ. Microbiol.">
        <title>Novel energy conservation strategies and behaviour of Pelotomaculum schinkii driving syntrophic propionate catabolism.</title>
        <authorList>
            <person name="Hidalgo-Ahumada C.A.P."/>
            <person name="Nobu M.K."/>
            <person name="Narihiro T."/>
            <person name="Tamaki H."/>
            <person name="Liu W.T."/>
            <person name="Kamagata Y."/>
            <person name="Stams A.J.M."/>
            <person name="Imachi H."/>
            <person name="Sousa D.Z."/>
        </authorList>
    </citation>
    <scope>NUCLEOTIDE SEQUENCE [LARGE SCALE GENOMIC DNA]</scope>
    <source>
        <strain evidence="1 2">MGP</strain>
    </source>
</reference>
<gene>
    <name evidence="1" type="ORF">Pmgp_02335</name>
</gene>
<protein>
    <submittedName>
        <fullName evidence="1">Uncharacterized protein</fullName>
    </submittedName>
</protein>
<dbReference type="Proteomes" id="UP000297597">
    <property type="component" value="Unassembled WGS sequence"/>
</dbReference>
<comment type="caution">
    <text evidence="1">The sequence shown here is derived from an EMBL/GenBank/DDBJ whole genome shotgun (WGS) entry which is preliminary data.</text>
</comment>
<keyword evidence="2" id="KW-1185">Reference proteome</keyword>
<dbReference type="RefSeq" id="WP_134214155.1">
    <property type="nucleotide sequence ID" value="NZ_QFFZ01000025.1"/>
</dbReference>
<organism evidence="1 2">
    <name type="scientific">Pelotomaculum propionicicum</name>
    <dbReference type="NCBI Taxonomy" id="258475"/>
    <lineage>
        <taxon>Bacteria</taxon>
        <taxon>Bacillati</taxon>
        <taxon>Bacillota</taxon>
        <taxon>Clostridia</taxon>
        <taxon>Eubacteriales</taxon>
        <taxon>Desulfotomaculaceae</taxon>
        <taxon>Pelotomaculum</taxon>
    </lineage>
</organism>
<dbReference type="EMBL" id="QFFZ01000025">
    <property type="protein sequence ID" value="TEB10536.1"/>
    <property type="molecule type" value="Genomic_DNA"/>
</dbReference>
<evidence type="ECO:0000313" key="1">
    <source>
        <dbReference type="EMBL" id="TEB10536.1"/>
    </source>
</evidence>
<accession>A0A4Y7RP13</accession>
<dbReference type="InterPro" id="IPR014287">
    <property type="entry name" value="Nase_Fe-Fe_AnfO"/>
</dbReference>
<dbReference type="AlphaFoldDB" id="A0A4Y7RP13"/>
<sequence length="157" mass="17777">MAEALEFLNGCRVFAGLSIAGLSYYELEKAGFSVWEFEGKPLEFLDYVLAEEEEKRGQINNRGKNGVELAPVEISNGYYRISIKEIQENDIGITSKQALLPFLRQGRFDYLEIMCNHVPPWLQAELLGGGYSGEIEKIDHKEVKIILSRSCCQPVEK</sequence>
<evidence type="ECO:0000313" key="2">
    <source>
        <dbReference type="Proteomes" id="UP000297597"/>
    </source>
</evidence>
<dbReference type="OrthoDB" id="200286at2"/>
<dbReference type="Pfam" id="PF09582">
    <property type="entry name" value="AnfO_nitrog"/>
    <property type="match status" value="1"/>
</dbReference>
<name>A0A4Y7RP13_9FIRM</name>